<name>A0A0D0KYC8_AGRTU</name>
<dbReference type="EMBL" id="JXQV01000003">
    <property type="protein sequence ID" value="KIQ05026.1"/>
    <property type="molecule type" value="Genomic_DNA"/>
</dbReference>
<dbReference type="Gene3D" id="2.60.40.2700">
    <property type="match status" value="1"/>
</dbReference>
<dbReference type="OrthoDB" id="8410727at2"/>
<evidence type="ECO:0000313" key="1">
    <source>
        <dbReference type="EMBL" id="KIQ05026.1"/>
    </source>
</evidence>
<evidence type="ECO:0000313" key="2">
    <source>
        <dbReference type="Proteomes" id="UP000035017"/>
    </source>
</evidence>
<organism evidence="1 2">
    <name type="scientific">Agrobacterium tumefaciens</name>
    <dbReference type="NCBI Taxonomy" id="358"/>
    <lineage>
        <taxon>Bacteria</taxon>
        <taxon>Pseudomonadati</taxon>
        <taxon>Pseudomonadota</taxon>
        <taxon>Alphaproteobacteria</taxon>
        <taxon>Hyphomicrobiales</taxon>
        <taxon>Rhizobiaceae</taxon>
        <taxon>Rhizobium/Agrobacterium group</taxon>
        <taxon>Agrobacterium</taxon>
        <taxon>Agrobacterium tumefaciens complex</taxon>
    </lineage>
</organism>
<dbReference type="AlphaFoldDB" id="A0A0D0KYC8"/>
<gene>
    <name evidence="1" type="ORF">RU07_02145</name>
</gene>
<sequence>MLTTKQRKRRFASYIGGVTNPAAPADTVAPAITGTAQVGQTLTASAGTFTGTPTPTIDRQWIVGGFEVPGAFGLTFVPRSQDVGKTVRVRTRAQSLAGKVSVLSAPTGAVVAA</sequence>
<dbReference type="Proteomes" id="UP000035017">
    <property type="component" value="Unassembled WGS sequence"/>
</dbReference>
<reference evidence="1 2" key="1">
    <citation type="submission" date="2014-12" db="EMBL/GenBank/DDBJ databases">
        <title>16Stimator: statistical estimation of ribosomal gene copy numbers from draft genome assemblies.</title>
        <authorList>
            <person name="Perisin M.A."/>
            <person name="Vetter M."/>
            <person name="Gilbert J.A."/>
            <person name="Bergelson J."/>
        </authorList>
    </citation>
    <scope>NUCLEOTIDE SEQUENCE [LARGE SCALE GENOMIC DNA]</scope>
    <source>
        <strain evidence="1 2">MEJ076</strain>
    </source>
</reference>
<evidence type="ECO:0008006" key="3">
    <source>
        <dbReference type="Google" id="ProtNLM"/>
    </source>
</evidence>
<proteinExistence type="predicted"/>
<comment type="caution">
    <text evidence="1">The sequence shown here is derived from an EMBL/GenBank/DDBJ whole genome shotgun (WGS) entry which is preliminary data.</text>
</comment>
<accession>A0A0D0KYC8</accession>
<protein>
    <recommendedName>
        <fullName evidence="3">Phage tail protein</fullName>
    </recommendedName>
</protein>